<dbReference type="InterPro" id="IPR045014">
    <property type="entry name" value="TM41A/B"/>
</dbReference>
<organism evidence="9 10">
    <name type="scientific">Tilletiaria anomala (strain ATCC 24038 / CBS 436.72 / UBC 951)</name>
    <dbReference type="NCBI Taxonomy" id="1037660"/>
    <lineage>
        <taxon>Eukaryota</taxon>
        <taxon>Fungi</taxon>
        <taxon>Dikarya</taxon>
        <taxon>Basidiomycota</taxon>
        <taxon>Ustilaginomycotina</taxon>
        <taxon>Exobasidiomycetes</taxon>
        <taxon>Georgefischeriales</taxon>
        <taxon>Tilletiariaceae</taxon>
        <taxon>Tilletiaria</taxon>
    </lineage>
</organism>
<evidence type="ECO:0000259" key="8">
    <source>
        <dbReference type="Pfam" id="PF09335"/>
    </source>
</evidence>
<dbReference type="GO" id="GO:0005789">
    <property type="term" value="C:endoplasmic reticulum membrane"/>
    <property type="evidence" value="ECO:0007669"/>
    <property type="project" value="TreeGrafter"/>
</dbReference>
<comment type="caution">
    <text evidence="9">The sequence shown here is derived from an EMBL/GenBank/DDBJ whole genome shotgun (WGS) entry which is preliminary data.</text>
</comment>
<evidence type="ECO:0000256" key="1">
    <source>
        <dbReference type="ARBA" id="ARBA00004141"/>
    </source>
</evidence>
<evidence type="ECO:0000256" key="2">
    <source>
        <dbReference type="ARBA" id="ARBA00022692"/>
    </source>
</evidence>
<protein>
    <recommendedName>
        <fullName evidence="8">VTT domain-containing protein</fullName>
    </recommendedName>
</protein>
<proteinExistence type="inferred from homology"/>
<feature type="transmembrane region" description="Helical" evidence="7">
    <location>
        <begin position="248"/>
        <end position="273"/>
    </location>
</feature>
<evidence type="ECO:0000256" key="7">
    <source>
        <dbReference type="SAM" id="Phobius"/>
    </source>
</evidence>
<keyword evidence="4 7" id="KW-0472">Membrane</keyword>
<sequence length="673" mass="72704">MTICDVVRPQTCAWTRAESYLGSLGVDLANHLLQGSLRKVHDCGSGRHPSRQITSSNVLSIRQPAAARIFMSGSASTAAAGLAYTSAAGGGGGLEIAGKTRAMDIDRSALVSKSDAISEVDDDASFVSKHSLKTLANGGGPAPSLPSPFAADTENNSRLILGNAAALPDSSDGDDDEPEIRNTITGSRFARPDLPRPYSDSDDEAHWTDLSGTPVPQHQTVRITINGNEDDAANAETKAMIIQERRRVLVRVGSQILLLFMICFVALFCTLWLGLPEIDEADRPAFKIPRSFEEFKALNGVLQHYKTHHGFRVFVCWEVIYLFLQAFSIPGSMYLSILAGAIWGVALSLPIVICSIASGATICYVISRQMGEVFVAVPSWKTRVDSWQRRISAQSNLFSYLVFIRHLPLPPHWVVNVIAPHLGISIPLFWLSTAVGVMAISFIHVTIGAKLDEMTSPDDFHLASWQNFFLLAGVCVAVMTPIAVRRFSGAAPLEEPQGHGEIALPGEEGERTVLNAGGATGRPARRPWSSHSRGTACSGTASPLYDDANEEEQRSDDELPSITIGKLTPRVRISGAEDTSSPWHPPQAMRHALTAIERECDADDVMQNPFDSDADDDEYDGGFSARGRFPDRAEQRRAGSASIFQASKAARTLGIGNVTNKAAKVLGLSNNHH</sequence>
<evidence type="ECO:0000256" key="6">
    <source>
        <dbReference type="SAM" id="MobiDB-lite"/>
    </source>
</evidence>
<evidence type="ECO:0000256" key="5">
    <source>
        <dbReference type="ARBA" id="ARBA00025797"/>
    </source>
</evidence>
<evidence type="ECO:0000256" key="4">
    <source>
        <dbReference type="ARBA" id="ARBA00023136"/>
    </source>
</evidence>
<feature type="transmembrane region" description="Helical" evidence="7">
    <location>
        <begin position="333"/>
        <end position="366"/>
    </location>
</feature>
<feature type="compositionally biased region" description="Acidic residues" evidence="6">
    <location>
        <begin position="547"/>
        <end position="559"/>
    </location>
</feature>
<keyword evidence="2 7" id="KW-0812">Transmembrane</keyword>
<gene>
    <name evidence="9" type="ORF">K437DRAFT_253900</name>
</gene>
<dbReference type="InParanoid" id="A0A066WFF4"/>
<dbReference type="Pfam" id="PF09335">
    <property type="entry name" value="VTT_dom"/>
    <property type="match status" value="1"/>
</dbReference>
<feature type="domain" description="VTT" evidence="8">
    <location>
        <begin position="329"/>
        <end position="449"/>
    </location>
</feature>
<dbReference type="HOGENOM" id="CLU_408360_0_0_1"/>
<accession>A0A066WFF4</accession>
<dbReference type="RefSeq" id="XP_013245546.1">
    <property type="nucleotide sequence ID" value="XM_013390092.1"/>
</dbReference>
<reference evidence="9 10" key="1">
    <citation type="submission" date="2014-05" db="EMBL/GenBank/DDBJ databases">
        <title>Draft genome sequence of a rare smut relative, Tilletiaria anomala UBC 951.</title>
        <authorList>
            <consortium name="DOE Joint Genome Institute"/>
            <person name="Toome M."/>
            <person name="Kuo A."/>
            <person name="Henrissat B."/>
            <person name="Lipzen A."/>
            <person name="Tritt A."/>
            <person name="Yoshinaga Y."/>
            <person name="Zane M."/>
            <person name="Barry K."/>
            <person name="Grigoriev I.V."/>
            <person name="Spatafora J.W."/>
            <person name="Aimea M.C."/>
        </authorList>
    </citation>
    <scope>NUCLEOTIDE SEQUENCE [LARGE SCALE GENOMIC DNA]</scope>
    <source>
        <strain evidence="9 10">UBC 951</strain>
    </source>
</reference>
<comment type="subcellular location">
    <subcellularLocation>
        <location evidence="1">Membrane</location>
        <topology evidence="1">Multi-pass membrane protein</topology>
    </subcellularLocation>
</comment>
<dbReference type="Proteomes" id="UP000027361">
    <property type="component" value="Unassembled WGS sequence"/>
</dbReference>
<evidence type="ECO:0000256" key="3">
    <source>
        <dbReference type="ARBA" id="ARBA00022989"/>
    </source>
</evidence>
<feature type="region of interest" description="Disordered" evidence="6">
    <location>
        <begin position="518"/>
        <end position="566"/>
    </location>
</feature>
<keyword evidence="10" id="KW-1185">Reference proteome</keyword>
<dbReference type="GeneID" id="25263705"/>
<comment type="similarity">
    <text evidence="5">Belongs to the TMEM41 family.</text>
</comment>
<feature type="transmembrane region" description="Helical" evidence="7">
    <location>
        <begin position="428"/>
        <end position="447"/>
    </location>
</feature>
<evidence type="ECO:0000313" key="9">
    <source>
        <dbReference type="EMBL" id="KDN52707.1"/>
    </source>
</evidence>
<dbReference type="AlphaFoldDB" id="A0A066WFF4"/>
<evidence type="ECO:0000313" key="10">
    <source>
        <dbReference type="Proteomes" id="UP000027361"/>
    </source>
</evidence>
<dbReference type="PANTHER" id="PTHR43220">
    <property type="match status" value="1"/>
</dbReference>
<dbReference type="EMBL" id="JMSN01000007">
    <property type="protein sequence ID" value="KDN52707.1"/>
    <property type="molecule type" value="Genomic_DNA"/>
</dbReference>
<keyword evidence="3 7" id="KW-1133">Transmembrane helix</keyword>
<name>A0A066WFF4_TILAU</name>
<feature type="transmembrane region" description="Helical" evidence="7">
    <location>
        <begin position="467"/>
        <end position="484"/>
    </location>
</feature>
<dbReference type="GO" id="GO:0000045">
    <property type="term" value="P:autophagosome assembly"/>
    <property type="evidence" value="ECO:0007669"/>
    <property type="project" value="TreeGrafter"/>
</dbReference>
<feature type="region of interest" description="Disordered" evidence="6">
    <location>
        <begin position="165"/>
        <end position="213"/>
    </location>
</feature>
<feature type="compositionally biased region" description="Polar residues" evidence="6">
    <location>
        <begin position="529"/>
        <end position="541"/>
    </location>
</feature>
<dbReference type="STRING" id="1037660.A0A066WFF4"/>
<dbReference type="PANTHER" id="PTHR43220:SF18">
    <property type="entry name" value="TRANSMEMBRANE PROTEIN 41B"/>
    <property type="match status" value="1"/>
</dbReference>
<feature type="region of interest" description="Disordered" evidence="6">
    <location>
        <begin position="611"/>
        <end position="636"/>
    </location>
</feature>
<dbReference type="OrthoDB" id="3364966at2759"/>
<dbReference type="InterPro" id="IPR032816">
    <property type="entry name" value="VTT_dom"/>
</dbReference>